<reference evidence="1" key="1">
    <citation type="journal article" date="2022" name="Int. J. Mol. Sci.">
        <title>Draft Genome of Tanacetum Coccineum: Genomic Comparison of Closely Related Tanacetum-Family Plants.</title>
        <authorList>
            <person name="Yamashiro T."/>
            <person name="Shiraishi A."/>
            <person name="Nakayama K."/>
            <person name="Satake H."/>
        </authorList>
    </citation>
    <scope>NUCLEOTIDE SEQUENCE</scope>
</reference>
<name>A0ABQ5G4W6_9ASTR</name>
<sequence>MVSRCCKCTEKPYEKPEPIVTKANAPVDQNDLNDQADQVDLNDQNDHPIIETFILSKEDTLASKCRFSVYHWNLLIYLIYCSLAPKKDDFLFEEEPKKVSEVLKHPGWVHVMQEELNQFTRNNVWTLVPPLNTP</sequence>
<protein>
    <submittedName>
        <fullName evidence="1">Uncharacterized protein</fullName>
    </submittedName>
</protein>
<evidence type="ECO:0000313" key="1">
    <source>
        <dbReference type="EMBL" id="GJT70581.1"/>
    </source>
</evidence>
<comment type="caution">
    <text evidence="1">The sequence shown here is derived from an EMBL/GenBank/DDBJ whole genome shotgun (WGS) entry which is preliminary data.</text>
</comment>
<keyword evidence="2" id="KW-1185">Reference proteome</keyword>
<dbReference type="Proteomes" id="UP001151760">
    <property type="component" value="Unassembled WGS sequence"/>
</dbReference>
<proteinExistence type="predicted"/>
<evidence type="ECO:0000313" key="2">
    <source>
        <dbReference type="Proteomes" id="UP001151760"/>
    </source>
</evidence>
<dbReference type="EMBL" id="BQNB010018090">
    <property type="protein sequence ID" value="GJT70581.1"/>
    <property type="molecule type" value="Genomic_DNA"/>
</dbReference>
<gene>
    <name evidence="1" type="ORF">Tco_1029867</name>
</gene>
<organism evidence="1 2">
    <name type="scientific">Tanacetum coccineum</name>
    <dbReference type="NCBI Taxonomy" id="301880"/>
    <lineage>
        <taxon>Eukaryota</taxon>
        <taxon>Viridiplantae</taxon>
        <taxon>Streptophyta</taxon>
        <taxon>Embryophyta</taxon>
        <taxon>Tracheophyta</taxon>
        <taxon>Spermatophyta</taxon>
        <taxon>Magnoliopsida</taxon>
        <taxon>eudicotyledons</taxon>
        <taxon>Gunneridae</taxon>
        <taxon>Pentapetalae</taxon>
        <taxon>asterids</taxon>
        <taxon>campanulids</taxon>
        <taxon>Asterales</taxon>
        <taxon>Asteraceae</taxon>
        <taxon>Asteroideae</taxon>
        <taxon>Anthemideae</taxon>
        <taxon>Anthemidinae</taxon>
        <taxon>Tanacetum</taxon>
    </lineage>
</organism>
<accession>A0ABQ5G4W6</accession>
<reference evidence="1" key="2">
    <citation type="submission" date="2022-01" db="EMBL/GenBank/DDBJ databases">
        <authorList>
            <person name="Yamashiro T."/>
            <person name="Shiraishi A."/>
            <person name="Satake H."/>
            <person name="Nakayama K."/>
        </authorList>
    </citation>
    <scope>NUCLEOTIDE SEQUENCE</scope>
</reference>